<sequence length="686" mass="79302">ITSKAKKDGIFISQDKYVAEILRKFGFTYVKSASIPIETKKPLLKDLDGEDVDVHLYRYLKGKPHLGLWYPRDSSFNLVAYSDSDYAGASFDRKSTTGGLQFLGCRLISWQCKKQTVVATSSTEAEYLATASCRAQVLWIQNQLLDYGSQVNAVEVEKVNGNVLLQALINDNKVLLRKLSLDEIFIWMMLTGLNAEIFEELARMGYEKPPPKLTFYKAFFSAQWKFLIHIIVQCISAKRTTWNEFSSSMASVVICLATCRKFKFSKYIFNSMVRNVDSPSKFLMYPCFIQVLLDHQVDDMTTHNTRYKSPALTQKVFANMRRVGKGFLGVKTPPFDSMLVQSQQQAEAGVEKRVKRLENKKKSKTSRLKRLRKVGADQRVESSSDTVLCTEEDASKQEGKIVAIDADEGITLVDVETDEEVALDAEEEKARILDEKIAQKLHYEEVRKVAARDEQKRADNEKALELQRQLDEREDDFDWSTVAEQTKERQLDSIKRYQDLKKKPVSVAQARKNMMIYLKNMAGYKIGFFKEMTYDEIRPIFKREYNKIQTLFKQDKDVETTKKKRVADETLLQESFKKPIFEREYNKIQTLFKQDKDVETTKKKRVADETLLQESFKKVGGITEAYQIFKDMLKGFNKEDLVASWNLVKERFRGHDIYMLTEKDYPLSNVVMILMLSGKLQVEEDN</sequence>
<reference evidence="2" key="1">
    <citation type="journal article" date="2019" name="Sci. Rep.">
        <title>Draft genome of Tanacetum cinerariifolium, the natural source of mosquito coil.</title>
        <authorList>
            <person name="Yamashiro T."/>
            <person name="Shiraishi A."/>
            <person name="Satake H."/>
            <person name="Nakayama K."/>
        </authorList>
    </citation>
    <scope>NUCLEOTIDE SEQUENCE</scope>
</reference>
<gene>
    <name evidence="2" type="ORF">Tci_394422</name>
</gene>
<name>A0A699HFR6_TANCI</name>
<keyword evidence="1" id="KW-0175">Coiled coil</keyword>
<feature type="coiled-coil region" evidence="1">
    <location>
        <begin position="340"/>
        <end position="374"/>
    </location>
</feature>
<feature type="non-terminal residue" evidence="2">
    <location>
        <position position="1"/>
    </location>
</feature>
<dbReference type="CDD" id="cd09272">
    <property type="entry name" value="RNase_HI_RT_Ty1"/>
    <property type="match status" value="1"/>
</dbReference>
<proteinExistence type="predicted"/>
<comment type="caution">
    <text evidence="2">The sequence shown here is derived from an EMBL/GenBank/DDBJ whole genome shotgun (WGS) entry which is preliminary data.</text>
</comment>
<dbReference type="EMBL" id="BKCJ010161259">
    <property type="protein sequence ID" value="GEY22448.1"/>
    <property type="molecule type" value="Genomic_DNA"/>
</dbReference>
<dbReference type="PANTHER" id="PTHR11439">
    <property type="entry name" value="GAG-POL-RELATED RETROTRANSPOSON"/>
    <property type="match status" value="1"/>
</dbReference>
<dbReference type="AlphaFoldDB" id="A0A699HFR6"/>
<protein>
    <submittedName>
        <fullName evidence="2">Uncharacterized protein</fullName>
    </submittedName>
</protein>
<dbReference type="PANTHER" id="PTHR11439:SF495">
    <property type="entry name" value="REVERSE TRANSCRIPTASE, RNA-DEPENDENT DNA POLYMERASE-RELATED"/>
    <property type="match status" value="1"/>
</dbReference>
<evidence type="ECO:0000313" key="2">
    <source>
        <dbReference type="EMBL" id="GEY22448.1"/>
    </source>
</evidence>
<organism evidence="2">
    <name type="scientific">Tanacetum cinerariifolium</name>
    <name type="common">Dalmatian daisy</name>
    <name type="synonym">Chrysanthemum cinerariifolium</name>
    <dbReference type="NCBI Taxonomy" id="118510"/>
    <lineage>
        <taxon>Eukaryota</taxon>
        <taxon>Viridiplantae</taxon>
        <taxon>Streptophyta</taxon>
        <taxon>Embryophyta</taxon>
        <taxon>Tracheophyta</taxon>
        <taxon>Spermatophyta</taxon>
        <taxon>Magnoliopsida</taxon>
        <taxon>eudicotyledons</taxon>
        <taxon>Gunneridae</taxon>
        <taxon>Pentapetalae</taxon>
        <taxon>asterids</taxon>
        <taxon>campanulids</taxon>
        <taxon>Asterales</taxon>
        <taxon>Asteraceae</taxon>
        <taxon>Asteroideae</taxon>
        <taxon>Anthemideae</taxon>
        <taxon>Anthemidinae</taxon>
        <taxon>Tanacetum</taxon>
    </lineage>
</organism>
<accession>A0A699HFR6</accession>
<evidence type="ECO:0000256" key="1">
    <source>
        <dbReference type="SAM" id="Coils"/>
    </source>
</evidence>